<dbReference type="InterPro" id="IPR051549">
    <property type="entry name" value="PEP_Utilizing_Enz"/>
</dbReference>
<sequence>MTIIPLREAIYHSKLVGSKSANLSVLLQHQIRTVDGIVIVAPYTRTDLQNVWNKMEGAAPLAVRSSMSSEDTEYSSAAGRYETILGVASFEEFVYAVHEVISSGYDAVNKAALVQPLIAGYCSGVLFTQSPISVNAMMIESIYGLGESLVSGKTTPDHFELNRETGVVVKERITNKKTHGIFVSPQPSLEIGHQVEYPIGKVRCTFSFGTKFIGSVSYRGQQSPSLSEEQLIGLYNLGIQLERIFGTPQDIEWTIDEYGICLLQTRPIVVKQQSITEKESLLQNACLEGFPASSGTVSGSVIQYEDLELQGAMKDHYIVVGYETSPKIIYHLNQVKGIVTEFGGMLCHAAIVAREFGIPCVVGVRGAMEVLQTGDVITVDGSQGLVFKGDEHGTLF</sequence>
<dbReference type="InterPro" id="IPR002192">
    <property type="entry name" value="PPDK_AMP/ATP-bd"/>
</dbReference>
<organism evidence="3 4">
    <name type="scientific">Ectobacillus funiculus</name>
    <dbReference type="NCBI Taxonomy" id="137993"/>
    <lineage>
        <taxon>Bacteria</taxon>
        <taxon>Bacillati</taxon>
        <taxon>Bacillota</taxon>
        <taxon>Bacilli</taxon>
        <taxon>Bacillales</taxon>
        <taxon>Bacillaceae</taxon>
        <taxon>Ectobacillus</taxon>
    </lineage>
</organism>
<dbReference type="Pfam" id="PF00391">
    <property type="entry name" value="PEP-utilizers"/>
    <property type="match status" value="1"/>
</dbReference>
<dbReference type="Gene3D" id="3.30.470.20">
    <property type="entry name" value="ATP-grasp fold, B domain"/>
    <property type="match status" value="1"/>
</dbReference>
<dbReference type="Proteomes" id="UP001589609">
    <property type="component" value="Unassembled WGS sequence"/>
</dbReference>
<dbReference type="Gene3D" id="3.50.30.10">
    <property type="entry name" value="Phosphohistidine domain"/>
    <property type="match status" value="1"/>
</dbReference>
<feature type="domain" description="Pyruvate phosphate dikinase AMP/ATP-binding" evidence="2">
    <location>
        <begin position="53"/>
        <end position="278"/>
    </location>
</feature>
<dbReference type="InterPro" id="IPR036637">
    <property type="entry name" value="Phosphohistidine_dom_sf"/>
</dbReference>
<protein>
    <submittedName>
        <fullName evidence="3">PEP/pyruvate-binding domain-containing protein</fullName>
    </submittedName>
</protein>
<accession>A0ABV5WIW4</accession>
<feature type="domain" description="PEP-utilising enzyme mobile" evidence="1">
    <location>
        <begin position="314"/>
        <end position="384"/>
    </location>
</feature>
<dbReference type="InterPro" id="IPR013815">
    <property type="entry name" value="ATP_grasp_subdomain_1"/>
</dbReference>
<keyword evidence="4" id="KW-1185">Reference proteome</keyword>
<dbReference type="InterPro" id="IPR008279">
    <property type="entry name" value="PEP-util_enz_mobile_dom"/>
</dbReference>
<gene>
    <name evidence="3" type="ORF">ACFFMS_19495</name>
</gene>
<dbReference type="PANTHER" id="PTHR43615:SF1">
    <property type="entry name" value="PPDK_N DOMAIN-CONTAINING PROTEIN"/>
    <property type="match status" value="1"/>
</dbReference>
<evidence type="ECO:0000259" key="1">
    <source>
        <dbReference type="Pfam" id="PF00391"/>
    </source>
</evidence>
<dbReference type="SUPFAM" id="SSF56059">
    <property type="entry name" value="Glutathione synthetase ATP-binding domain-like"/>
    <property type="match status" value="1"/>
</dbReference>
<dbReference type="EMBL" id="JBHMAF010000150">
    <property type="protein sequence ID" value="MFB9760509.1"/>
    <property type="molecule type" value="Genomic_DNA"/>
</dbReference>
<comment type="caution">
    <text evidence="3">The sequence shown here is derived from an EMBL/GenBank/DDBJ whole genome shotgun (WGS) entry which is preliminary data.</text>
</comment>
<evidence type="ECO:0000313" key="3">
    <source>
        <dbReference type="EMBL" id="MFB9760509.1"/>
    </source>
</evidence>
<evidence type="ECO:0000259" key="2">
    <source>
        <dbReference type="Pfam" id="PF01326"/>
    </source>
</evidence>
<name>A0ABV5WIW4_9BACI</name>
<proteinExistence type="predicted"/>
<dbReference type="PANTHER" id="PTHR43615">
    <property type="entry name" value="PHOSPHOENOLPYRUVATE SYNTHASE-RELATED"/>
    <property type="match status" value="1"/>
</dbReference>
<dbReference type="Pfam" id="PF01326">
    <property type="entry name" value="PPDK_N"/>
    <property type="match status" value="1"/>
</dbReference>
<dbReference type="Gene3D" id="3.30.1490.20">
    <property type="entry name" value="ATP-grasp fold, A domain"/>
    <property type="match status" value="1"/>
</dbReference>
<reference evidence="3 4" key="1">
    <citation type="submission" date="2024-09" db="EMBL/GenBank/DDBJ databases">
        <authorList>
            <person name="Sun Q."/>
            <person name="Mori K."/>
        </authorList>
    </citation>
    <scope>NUCLEOTIDE SEQUENCE [LARGE SCALE GENOMIC DNA]</scope>
    <source>
        <strain evidence="3 4">JCM 11201</strain>
    </source>
</reference>
<dbReference type="RefSeq" id="WP_379950816.1">
    <property type="nucleotide sequence ID" value="NZ_JBHMAF010000150.1"/>
</dbReference>
<dbReference type="SUPFAM" id="SSF52009">
    <property type="entry name" value="Phosphohistidine domain"/>
    <property type="match status" value="1"/>
</dbReference>
<evidence type="ECO:0000313" key="4">
    <source>
        <dbReference type="Proteomes" id="UP001589609"/>
    </source>
</evidence>